<protein>
    <submittedName>
        <fullName evidence="1">Uncharacterized protein</fullName>
    </submittedName>
</protein>
<dbReference type="AlphaFoldDB" id="A0A081C723"/>
<keyword evidence="2" id="KW-1185">Reference proteome</keyword>
<dbReference type="HOGENOM" id="CLU_2636920_0_0_0"/>
<evidence type="ECO:0000313" key="2">
    <source>
        <dbReference type="Proteomes" id="UP000030661"/>
    </source>
</evidence>
<sequence length="83" mass="9922">MTNTSQQHTMTIEDVQRVLEPLLRRIIREEVMRLSQEFPQTFYLTPDMPLYEDMEDIAQRRAVNDIVLYSHDEVWNEPISAKV</sequence>
<dbReference type="Proteomes" id="UP000030661">
    <property type="component" value="Unassembled WGS sequence"/>
</dbReference>
<name>A0A081C723_VECG1</name>
<reference evidence="1" key="1">
    <citation type="journal article" date="2015" name="PeerJ">
        <title>First genomic representation of candidate bacterial phylum KSB3 points to enhanced environmental sensing as a trigger of wastewater bulking.</title>
        <authorList>
            <person name="Sekiguchi Y."/>
            <person name="Ohashi A."/>
            <person name="Parks D.H."/>
            <person name="Yamauchi T."/>
            <person name="Tyson G.W."/>
            <person name="Hugenholtz P."/>
        </authorList>
    </citation>
    <scope>NUCLEOTIDE SEQUENCE [LARGE SCALE GENOMIC DNA]</scope>
</reference>
<gene>
    <name evidence="1" type="ORF">U27_00269</name>
</gene>
<proteinExistence type="predicted"/>
<dbReference type="EMBL" id="DF820473">
    <property type="protein sequence ID" value="GAK60378.1"/>
    <property type="molecule type" value="Genomic_DNA"/>
</dbReference>
<accession>A0A081C723</accession>
<organism evidence="1">
    <name type="scientific">Vecturithrix granuli</name>
    <dbReference type="NCBI Taxonomy" id="1499967"/>
    <lineage>
        <taxon>Bacteria</taxon>
        <taxon>Candidatus Moduliflexota</taxon>
        <taxon>Candidatus Vecturitrichia</taxon>
        <taxon>Candidatus Vecturitrichales</taxon>
        <taxon>Candidatus Vecturitrichaceae</taxon>
        <taxon>Candidatus Vecturithrix</taxon>
    </lineage>
</organism>
<evidence type="ECO:0000313" key="1">
    <source>
        <dbReference type="EMBL" id="GAK60378.1"/>
    </source>
</evidence>